<reference evidence="1" key="1">
    <citation type="submission" date="2024-12" db="EMBL/GenBank/DDBJ databases">
        <title>Comparative genomics and development of molecular markers within Purpureocillium lilacinum and among Purpureocillium species.</title>
        <authorList>
            <person name="Yeh Z.-Y."/>
            <person name="Ni N.-T."/>
            <person name="Lo P.-H."/>
            <person name="Mushyakhwo K."/>
            <person name="Lin C.-F."/>
            <person name="Nai Y.-S."/>
        </authorList>
    </citation>
    <scope>NUCLEOTIDE SEQUENCE</scope>
    <source>
        <strain evidence="1">NCHU-NPUST-175</strain>
    </source>
</reference>
<name>A0ACC4DQG2_PURLI</name>
<dbReference type="EMBL" id="JBGNUJ010000006">
    <property type="protein sequence ID" value="KAL3958615.1"/>
    <property type="molecule type" value="Genomic_DNA"/>
</dbReference>
<proteinExistence type="predicted"/>
<organism evidence="1 2">
    <name type="scientific">Purpureocillium lilacinum</name>
    <name type="common">Paecilomyces lilacinus</name>
    <dbReference type="NCBI Taxonomy" id="33203"/>
    <lineage>
        <taxon>Eukaryota</taxon>
        <taxon>Fungi</taxon>
        <taxon>Dikarya</taxon>
        <taxon>Ascomycota</taxon>
        <taxon>Pezizomycotina</taxon>
        <taxon>Sordariomycetes</taxon>
        <taxon>Hypocreomycetidae</taxon>
        <taxon>Hypocreales</taxon>
        <taxon>Ophiocordycipitaceae</taxon>
        <taxon>Purpureocillium</taxon>
    </lineage>
</organism>
<evidence type="ECO:0000313" key="2">
    <source>
        <dbReference type="Proteomes" id="UP001638806"/>
    </source>
</evidence>
<protein>
    <submittedName>
        <fullName evidence="1">Uncharacterized protein</fullName>
    </submittedName>
</protein>
<keyword evidence="2" id="KW-1185">Reference proteome</keyword>
<comment type="caution">
    <text evidence="1">The sequence shown here is derived from an EMBL/GenBank/DDBJ whole genome shotgun (WGS) entry which is preliminary data.</text>
</comment>
<dbReference type="Proteomes" id="UP001638806">
    <property type="component" value="Unassembled WGS sequence"/>
</dbReference>
<gene>
    <name evidence="1" type="ORF">ACCO45_006777</name>
</gene>
<sequence length="143" mass="15542">MAHFPLRATEISGSMRAPKELAAEGPAWPAWVWGRARGGRSVGVCIWGVGGAKKAGRSAPVSSWRWHVEHDALLAYVAELWLFGFQEWSSLLASAETQLAGCGAAQHLLVDDGRAQARSTGQRLHSTFYVHPYLRAGASEFII</sequence>
<accession>A0ACC4DQG2</accession>
<evidence type="ECO:0000313" key="1">
    <source>
        <dbReference type="EMBL" id="KAL3958615.1"/>
    </source>
</evidence>